<dbReference type="InterPro" id="IPR056798">
    <property type="entry name" value="ADH_Fe_C"/>
</dbReference>
<dbReference type="Pfam" id="PF25137">
    <property type="entry name" value="ADH_Fe_C"/>
    <property type="match status" value="1"/>
</dbReference>
<dbReference type="AlphaFoldDB" id="A0A1G6XBB0"/>
<sequence>MKTFNMRPEIYFNRGSLALLSHCQDERAVIVSDATMAQFGYVDKIKAYLDQAHSTAEVWTGAKPNPDVAVVTDCLATLQRISPSLLIALGGGSVIDTAKAALYMWRALCDQQGTSFQRPTFVAVPSTSGTGSEVTSFSVITDADGKKTTLIDAMMAPDMAILDPTCTNAIPYKVTVDTGLDVLTHAFEAYVSVNATDFSDAMAEKAVQVVFDCLPQLKENLDDDTARERMHNASCLAGAAFENAGLGINHSLAHALGGYWHLPHGRANALLIEGVIQYNADLNGSAQNRATDKYAHLAKILDLPARTAREGVVNLIAAVTNLKQSLDVPLGIAGTDIPWDDYESALETLVTQALADRCTPTNPRTPSPEDLRNILIRAF</sequence>
<dbReference type="PANTHER" id="PTHR11496:SF83">
    <property type="entry name" value="HYDROXYACID-OXOACID TRANSHYDROGENASE, MITOCHONDRIAL"/>
    <property type="match status" value="1"/>
</dbReference>
<dbReference type="InterPro" id="IPR018211">
    <property type="entry name" value="ADH_Fe_CS"/>
</dbReference>
<dbReference type="Gene3D" id="3.40.50.1970">
    <property type="match status" value="1"/>
</dbReference>
<dbReference type="Pfam" id="PF00465">
    <property type="entry name" value="Fe-ADH"/>
    <property type="match status" value="1"/>
</dbReference>
<reference evidence="4 5" key="1">
    <citation type="submission" date="2016-10" db="EMBL/GenBank/DDBJ databases">
        <authorList>
            <person name="de Groot N.N."/>
        </authorList>
    </citation>
    <scope>NUCLEOTIDE SEQUENCE [LARGE SCALE GENOMIC DNA]</scope>
    <source>
        <strain evidence="4 5">DSM 20475</strain>
    </source>
</reference>
<dbReference type="CDD" id="cd08180">
    <property type="entry name" value="PDD"/>
    <property type="match status" value="1"/>
</dbReference>
<evidence type="ECO:0000313" key="5">
    <source>
        <dbReference type="Proteomes" id="UP000198995"/>
    </source>
</evidence>
<dbReference type="GO" id="GO:0046872">
    <property type="term" value="F:metal ion binding"/>
    <property type="evidence" value="ECO:0007669"/>
    <property type="project" value="InterPro"/>
</dbReference>
<dbReference type="STRING" id="2741.SAMN04489866_10685"/>
<dbReference type="FunFam" id="1.20.1090.10:FF:000001">
    <property type="entry name" value="Aldehyde-alcohol dehydrogenase"/>
    <property type="match status" value="1"/>
</dbReference>
<dbReference type="InterPro" id="IPR039697">
    <property type="entry name" value="Alcohol_dehydrogenase_Fe"/>
</dbReference>
<keyword evidence="5" id="KW-1185">Reference proteome</keyword>
<accession>A0A1G6XBB0</accession>
<feature type="domain" description="Alcohol dehydrogenase iron-type/glycerol dehydrogenase GldA" evidence="2">
    <location>
        <begin position="9"/>
        <end position="164"/>
    </location>
</feature>
<name>A0A1G6XBB0_PEPNI</name>
<dbReference type="RefSeq" id="WP_091791865.1">
    <property type="nucleotide sequence ID" value="NZ_FNAF01000006.1"/>
</dbReference>
<feature type="domain" description="Fe-containing alcohol dehydrogenase-like C-terminal" evidence="3">
    <location>
        <begin position="175"/>
        <end position="378"/>
    </location>
</feature>
<dbReference type="Gene3D" id="1.20.1090.10">
    <property type="entry name" value="Dehydroquinate synthase-like - alpha domain"/>
    <property type="match status" value="1"/>
</dbReference>
<evidence type="ECO:0000259" key="2">
    <source>
        <dbReference type="Pfam" id="PF00465"/>
    </source>
</evidence>
<keyword evidence="1" id="KW-0560">Oxidoreductase</keyword>
<proteinExistence type="predicted"/>
<evidence type="ECO:0000256" key="1">
    <source>
        <dbReference type="ARBA" id="ARBA00023002"/>
    </source>
</evidence>
<evidence type="ECO:0000313" key="4">
    <source>
        <dbReference type="EMBL" id="SDD74627.1"/>
    </source>
</evidence>
<evidence type="ECO:0000259" key="3">
    <source>
        <dbReference type="Pfam" id="PF25137"/>
    </source>
</evidence>
<dbReference type="SUPFAM" id="SSF56796">
    <property type="entry name" value="Dehydroquinate synthase-like"/>
    <property type="match status" value="1"/>
</dbReference>
<dbReference type="Proteomes" id="UP000198995">
    <property type="component" value="Unassembled WGS sequence"/>
</dbReference>
<dbReference type="InterPro" id="IPR001670">
    <property type="entry name" value="ADH_Fe/GldA"/>
</dbReference>
<organism evidence="4 5">
    <name type="scientific">Peptococcus niger</name>
    <dbReference type="NCBI Taxonomy" id="2741"/>
    <lineage>
        <taxon>Bacteria</taxon>
        <taxon>Bacillati</taxon>
        <taxon>Bacillota</taxon>
        <taxon>Clostridia</taxon>
        <taxon>Eubacteriales</taxon>
        <taxon>Peptococcaceae</taxon>
        <taxon>Peptococcus</taxon>
    </lineage>
</organism>
<dbReference type="EMBL" id="FNAF01000006">
    <property type="protein sequence ID" value="SDD74627.1"/>
    <property type="molecule type" value="Genomic_DNA"/>
</dbReference>
<dbReference type="PANTHER" id="PTHR11496">
    <property type="entry name" value="ALCOHOL DEHYDROGENASE"/>
    <property type="match status" value="1"/>
</dbReference>
<protein>
    <submittedName>
        <fullName evidence="4">Alcohol dehydrogenase, class IV</fullName>
    </submittedName>
</protein>
<dbReference type="GO" id="GO:0004022">
    <property type="term" value="F:alcohol dehydrogenase (NAD+) activity"/>
    <property type="evidence" value="ECO:0007669"/>
    <property type="project" value="TreeGrafter"/>
</dbReference>
<dbReference type="OrthoDB" id="5445534at2"/>
<dbReference type="PROSITE" id="PS00913">
    <property type="entry name" value="ADH_IRON_1"/>
    <property type="match status" value="1"/>
</dbReference>
<gene>
    <name evidence="4" type="ORF">SAMN04489866_10685</name>
</gene>
<dbReference type="FunFam" id="3.40.50.1970:FF:000003">
    <property type="entry name" value="Alcohol dehydrogenase, iron-containing"/>
    <property type="match status" value="1"/>
</dbReference>